<keyword evidence="2" id="KW-1185">Reference proteome</keyword>
<reference evidence="1 2" key="1">
    <citation type="submission" date="2020-04" db="EMBL/GenBank/DDBJ databases">
        <title>Thermobifida alba genome sequencing and assembly.</title>
        <authorList>
            <person name="Luzics S."/>
            <person name="Horvath B."/>
            <person name="Nagy I."/>
            <person name="Toth A."/>
            <person name="Nagy I."/>
            <person name="Kukolya J."/>
        </authorList>
    </citation>
    <scope>NUCLEOTIDE SEQUENCE [LARGE SCALE GENOMIC DNA]</scope>
    <source>
        <strain evidence="1 2">DSM 43795</strain>
    </source>
</reference>
<protein>
    <recommendedName>
        <fullName evidence="3">Linalool dehydratase/isomerase domain-containing protein</fullName>
    </recommendedName>
</protein>
<gene>
    <name evidence="1" type="ORF">FOF52_18970</name>
</gene>
<dbReference type="EMBL" id="CP051627">
    <property type="protein sequence ID" value="UPT22774.1"/>
    <property type="molecule type" value="Genomic_DNA"/>
</dbReference>
<evidence type="ECO:0008006" key="3">
    <source>
        <dbReference type="Google" id="ProtNLM"/>
    </source>
</evidence>
<organism evidence="1 2">
    <name type="scientific">Thermobifida alba</name>
    <name type="common">Thermomonospora alba</name>
    <dbReference type="NCBI Taxonomy" id="53522"/>
    <lineage>
        <taxon>Bacteria</taxon>
        <taxon>Bacillati</taxon>
        <taxon>Actinomycetota</taxon>
        <taxon>Actinomycetes</taxon>
        <taxon>Streptosporangiales</taxon>
        <taxon>Nocardiopsidaceae</taxon>
        <taxon>Thermobifida</taxon>
    </lineage>
</organism>
<evidence type="ECO:0000313" key="1">
    <source>
        <dbReference type="EMBL" id="UPT22774.1"/>
    </source>
</evidence>
<dbReference type="RefSeq" id="WP_248591284.1">
    <property type="nucleotide sequence ID" value="NZ_BAABEB010000011.1"/>
</dbReference>
<sequence length="435" mass="46486">MPDEPPRRSPARTAAALLLTLTTVVVTGAATLTSVRSHTPSPLERTDAEVVADVLPRLAFLRDALDEGAGTDMQALFPEGYFFTHALYGLTWLSVAQRDPGLRDRALQEARWALERLYSPAGTAPFSAATVPAYGVFHAGWSAWLRGQTVAVAGGPERAPEEMAALDTAAEELAAAFESSLARGTPFLAAYPGQAWPVDSVVAMAALRLRDHLAGEDRYAPLFRVWMTEVRARLDPATGLVPHRVDAVHGRVVEGARGSSQALLLRFLFELDPEWAAADYTVFRELFASDVAMLPGVREYPRGDDSPGDVDSGPLVFGLSASASTVALADAVLAEDTATAAALTGFAEAAGMAVEWRGQRRYLGGTLPVGDAFLAWALATTPTVSGRVPAAPTDTVSPWWRLPWYALTLLPAAALAWATARVWRPHAPPRRDGSP</sequence>
<dbReference type="Proteomes" id="UP000832041">
    <property type="component" value="Chromosome"/>
</dbReference>
<name>A0ABY4L549_THEAE</name>
<accession>A0ABY4L549</accession>
<evidence type="ECO:0000313" key="2">
    <source>
        <dbReference type="Proteomes" id="UP000832041"/>
    </source>
</evidence>
<proteinExistence type="predicted"/>